<evidence type="ECO:0000256" key="1">
    <source>
        <dbReference type="SAM" id="MobiDB-lite"/>
    </source>
</evidence>
<dbReference type="Proteomes" id="UP001054945">
    <property type="component" value="Unassembled WGS sequence"/>
</dbReference>
<reference evidence="2 3" key="1">
    <citation type="submission" date="2021-06" db="EMBL/GenBank/DDBJ databases">
        <title>Caerostris extrusa draft genome.</title>
        <authorList>
            <person name="Kono N."/>
            <person name="Arakawa K."/>
        </authorList>
    </citation>
    <scope>NUCLEOTIDE SEQUENCE [LARGE SCALE GENOMIC DNA]</scope>
</reference>
<evidence type="ECO:0000313" key="2">
    <source>
        <dbReference type="EMBL" id="GIY26949.1"/>
    </source>
</evidence>
<gene>
    <name evidence="2" type="ORF">CEXT_17171</name>
</gene>
<proteinExistence type="predicted"/>
<dbReference type="EMBL" id="BPLR01008750">
    <property type="protein sequence ID" value="GIY26949.1"/>
    <property type="molecule type" value="Genomic_DNA"/>
</dbReference>
<dbReference type="AlphaFoldDB" id="A0AAV4S1W4"/>
<organism evidence="2 3">
    <name type="scientific">Caerostris extrusa</name>
    <name type="common">Bark spider</name>
    <name type="synonym">Caerostris bankana</name>
    <dbReference type="NCBI Taxonomy" id="172846"/>
    <lineage>
        <taxon>Eukaryota</taxon>
        <taxon>Metazoa</taxon>
        <taxon>Ecdysozoa</taxon>
        <taxon>Arthropoda</taxon>
        <taxon>Chelicerata</taxon>
        <taxon>Arachnida</taxon>
        <taxon>Araneae</taxon>
        <taxon>Araneomorphae</taxon>
        <taxon>Entelegynae</taxon>
        <taxon>Araneoidea</taxon>
        <taxon>Araneidae</taxon>
        <taxon>Caerostris</taxon>
    </lineage>
</organism>
<protein>
    <submittedName>
        <fullName evidence="2">Uncharacterized protein</fullName>
    </submittedName>
</protein>
<keyword evidence="3" id="KW-1185">Reference proteome</keyword>
<comment type="caution">
    <text evidence="2">The sequence shown here is derived from an EMBL/GenBank/DDBJ whole genome shotgun (WGS) entry which is preliminary data.</text>
</comment>
<evidence type="ECO:0000313" key="3">
    <source>
        <dbReference type="Proteomes" id="UP001054945"/>
    </source>
</evidence>
<name>A0AAV4S1W4_CAEEX</name>
<sequence length="72" mass="8331">MTPIRRDQKRKRKQVDLAEKVSDDDLNAGRNDALRQHKRTAHHPTPKEGEGDEGSCETRPNPVSPWRNWLTC</sequence>
<feature type="region of interest" description="Disordered" evidence="1">
    <location>
        <begin position="1"/>
        <end position="72"/>
    </location>
</feature>
<accession>A0AAV4S1W4</accession>
<feature type="compositionally biased region" description="Basic and acidic residues" evidence="1">
    <location>
        <begin position="14"/>
        <end position="23"/>
    </location>
</feature>